<keyword evidence="3" id="KW-0067">ATP-binding</keyword>
<dbReference type="InterPro" id="IPR003439">
    <property type="entry name" value="ABC_transporter-like_ATP-bd"/>
</dbReference>
<feature type="domain" description="HTH LytTR-type" evidence="2">
    <location>
        <begin position="252"/>
        <end position="358"/>
    </location>
</feature>
<gene>
    <name evidence="3" type="ORF">FPZ44_09745</name>
</gene>
<dbReference type="InterPro" id="IPR012046">
    <property type="entry name" value="LytTR_ABC"/>
</dbReference>
<dbReference type="InterPro" id="IPR027417">
    <property type="entry name" value="P-loop_NTPase"/>
</dbReference>
<dbReference type="PANTHER" id="PTHR43038">
    <property type="entry name" value="ATP-BINDING CASSETTE, SUB-FAMILY H, MEMBER 1"/>
    <property type="match status" value="1"/>
</dbReference>
<dbReference type="Pfam" id="PF00005">
    <property type="entry name" value="ABC_tran"/>
    <property type="match status" value="1"/>
</dbReference>
<dbReference type="Proteomes" id="UP000318102">
    <property type="component" value="Unassembled WGS sequence"/>
</dbReference>
<evidence type="ECO:0000259" key="2">
    <source>
        <dbReference type="PROSITE" id="PS50930"/>
    </source>
</evidence>
<dbReference type="GO" id="GO:0005524">
    <property type="term" value="F:ATP binding"/>
    <property type="evidence" value="ECO:0007669"/>
    <property type="project" value="UniProtKB-KW"/>
</dbReference>
<reference evidence="3 4" key="1">
    <citation type="submission" date="2019-07" db="EMBL/GenBank/DDBJ databases">
        <authorList>
            <person name="Kim J."/>
        </authorList>
    </citation>
    <scope>NUCLEOTIDE SEQUENCE [LARGE SCALE GENOMIC DNA]</scope>
    <source>
        <strain evidence="3 4">N4</strain>
    </source>
</reference>
<dbReference type="PROSITE" id="PS50893">
    <property type="entry name" value="ABC_TRANSPORTER_2"/>
    <property type="match status" value="1"/>
</dbReference>
<comment type="caution">
    <text evidence="3">The sequence shown here is derived from an EMBL/GenBank/DDBJ whole genome shotgun (WGS) entry which is preliminary data.</text>
</comment>
<keyword evidence="3" id="KW-0547">Nucleotide-binding</keyword>
<dbReference type="GO" id="GO:0016887">
    <property type="term" value="F:ATP hydrolysis activity"/>
    <property type="evidence" value="ECO:0007669"/>
    <property type="project" value="InterPro"/>
</dbReference>
<sequence length="358" mass="40050">MAVLTIEHLIKRQGNALLLPEINLRMTSGQCVVIQCNNELGHLLIQLLLGDIPASSGHVLIEGDNLPQTFKKKAHKIGVSFLDDGHYGRIKVKDSLTFYKELYHATISIDEVLHRIGLGDKKDSKISSLTFSEKKRLNLGKTIIHNPVLLIWEEPEQNVDIESHIIIRSLLTELLNEGKAILITTSYLADAISITNEVYRLNEHEFKKLDVIDDSGTDAQTDITASAVEDSSQNVILPPTAIEVRPVRVEKIPAKVDDKIILFDPTEINFIETSDGISILHVKGATFPCVFSLSDLEIKLKPLGFFRCHRSYIVNLQKVREVITWTRNSFGLILDDDKKSSIPLSKGKYDELKGTLGI</sequence>
<organism evidence="3 4">
    <name type="scientific">Paenibacillus agilis</name>
    <dbReference type="NCBI Taxonomy" id="3020863"/>
    <lineage>
        <taxon>Bacteria</taxon>
        <taxon>Bacillati</taxon>
        <taxon>Bacillota</taxon>
        <taxon>Bacilli</taxon>
        <taxon>Bacillales</taxon>
        <taxon>Paenibacillaceae</taxon>
        <taxon>Paenibacillus</taxon>
    </lineage>
</organism>
<dbReference type="SUPFAM" id="SSF52540">
    <property type="entry name" value="P-loop containing nucleoside triphosphate hydrolases"/>
    <property type="match status" value="1"/>
</dbReference>
<dbReference type="GO" id="GO:0003677">
    <property type="term" value="F:DNA binding"/>
    <property type="evidence" value="ECO:0007669"/>
    <property type="project" value="InterPro"/>
</dbReference>
<dbReference type="SMART" id="SM00850">
    <property type="entry name" value="LytTR"/>
    <property type="match status" value="1"/>
</dbReference>
<dbReference type="Pfam" id="PF04397">
    <property type="entry name" value="LytTR"/>
    <property type="match status" value="1"/>
</dbReference>
<dbReference type="PROSITE" id="PS50930">
    <property type="entry name" value="HTH_LYTTR"/>
    <property type="match status" value="1"/>
</dbReference>
<accession>A0A559J099</accession>
<dbReference type="PIRSF" id="PIRSF036612">
    <property type="entry name" value="ABC_ATP_LytTR"/>
    <property type="match status" value="1"/>
</dbReference>
<dbReference type="PANTHER" id="PTHR43038:SF3">
    <property type="entry name" value="ABC TRANSPORTER G FAMILY MEMBER 20 ISOFORM X1"/>
    <property type="match status" value="1"/>
</dbReference>
<dbReference type="OrthoDB" id="9809318at2"/>
<dbReference type="Gene3D" id="3.40.50.300">
    <property type="entry name" value="P-loop containing nucleotide triphosphate hydrolases"/>
    <property type="match status" value="1"/>
</dbReference>
<name>A0A559J099_9BACL</name>
<dbReference type="AlphaFoldDB" id="A0A559J099"/>
<evidence type="ECO:0000313" key="4">
    <source>
        <dbReference type="Proteomes" id="UP000318102"/>
    </source>
</evidence>
<dbReference type="RefSeq" id="WP_144989680.1">
    <property type="nucleotide sequence ID" value="NZ_VNJK01000001.1"/>
</dbReference>
<feature type="domain" description="ABC transporter" evidence="1">
    <location>
        <begin position="4"/>
        <end position="228"/>
    </location>
</feature>
<dbReference type="EMBL" id="VNJK01000001">
    <property type="protein sequence ID" value="TVX93315.1"/>
    <property type="molecule type" value="Genomic_DNA"/>
</dbReference>
<protein>
    <submittedName>
        <fullName evidence="3">ATP-binding cassette domain-containing protein</fullName>
    </submittedName>
</protein>
<keyword evidence="4" id="KW-1185">Reference proteome</keyword>
<dbReference type="Gene3D" id="2.40.50.1020">
    <property type="entry name" value="LytTr DNA-binding domain"/>
    <property type="match status" value="1"/>
</dbReference>
<evidence type="ECO:0000313" key="3">
    <source>
        <dbReference type="EMBL" id="TVX93315.1"/>
    </source>
</evidence>
<evidence type="ECO:0000259" key="1">
    <source>
        <dbReference type="PROSITE" id="PS50893"/>
    </source>
</evidence>
<proteinExistence type="predicted"/>
<dbReference type="InterPro" id="IPR007492">
    <property type="entry name" value="LytTR_DNA-bd_dom"/>
</dbReference>